<sequence>MKERYLGKELVSCMPKQFEKIEEHLFNLEFFAEPDYLMIAKLMKEAAVEIGIDLKQAFEWEIEMDELRQDVKNQSKSDFTRTLLMQNRLQVVERLIPQFLMNPIIEDTETEFFILISCMNTSPTDHARK</sequence>
<accession>A0A5J4VXI6</accession>
<dbReference type="Proteomes" id="UP000324800">
    <property type="component" value="Unassembled WGS sequence"/>
</dbReference>
<reference evidence="1 2" key="1">
    <citation type="submission" date="2019-03" db="EMBL/GenBank/DDBJ databases">
        <title>Single cell metagenomics reveals metabolic interactions within the superorganism composed of flagellate Streblomastix strix and complex community of Bacteroidetes bacteria on its surface.</title>
        <authorList>
            <person name="Treitli S.C."/>
            <person name="Kolisko M."/>
            <person name="Husnik F."/>
            <person name="Keeling P."/>
            <person name="Hampl V."/>
        </authorList>
    </citation>
    <scope>NUCLEOTIDE SEQUENCE [LARGE SCALE GENOMIC DNA]</scope>
    <source>
        <strain evidence="1">ST1C</strain>
    </source>
</reference>
<dbReference type="Gene3D" id="1.10.510.10">
    <property type="entry name" value="Transferase(Phosphotransferase) domain 1"/>
    <property type="match status" value="1"/>
</dbReference>
<organism evidence="1 2">
    <name type="scientific">Streblomastix strix</name>
    <dbReference type="NCBI Taxonomy" id="222440"/>
    <lineage>
        <taxon>Eukaryota</taxon>
        <taxon>Metamonada</taxon>
        <taxon>Preaxostyla</taxon>
        <taxon>Oxymonadida</taxon>
        <taxon>Streblomastigidae</taxon>
        <taxon>Streblomastix</taxon>
    </lineage>
</organism>
<evidence type="ECO:0000313" key="1">
    <source>
        <dbReference type="EMBL" id="KAA6386886.1"/>
    </source>
</evidence>
<comment type="caution">
    <text evidence="1">The sequence shown here is derived from an EMBL/GenBank/DDBJ whole genome shotgun (WGS) entry which is preliminary data.</text>
</comment>
<gene>
    <name evidence="1" type="ORF">EZS28_017588</name>
</gene>
<evidence type="ECO:0000313" key="2">
    <source>
        <dbReference type="Proteomes" id="UP000324800"/>
    </source>
</evidence>
<dbReference type="EMBL" id="SNRW01004607">
    <property type="protein sequence ID" value="KAA6386886.1"/>
    <property type="molecule type" value="Genomic_DNA"/>
</dbReference>
<name>A0A5J4VXI6_9EUKA</name>
<proteinExistence type="predicted"/>
<protein>
    <submittedName>
        <fullName evidence="1">Uncharacterized protein</fullName>
    </submittedName>
</protein>
<dbReference type="AlphaFoldDB" id="A0A5J4VXI6"/>